<comment type="caution">
    <text evidence="1">The sequence shown here is derived from an EMBL/GenBank/DDBJ whole genome shotgun (WGS) entry which is preliminary data.</text>
</comment>
<evidence type="ECO:0000313" key="2">
    <source>
        <dbReference type="Proteomes" id="UP000626109"/>
    </source>
</evidence>
<organism evidence="1 2">
    <name type="scientific">Polarella glacialis</name>
    <name type="common">Dinoflagellate</name>
    <dbReference type="NCBI Taxonomy" id="89957"/>
    <lineage>
        <taxon>Eukaryota</taxon>
        <taxon>Sar</taxon>
        <taxon>Alveolata</taxon>
        <taxon>Dinophyceae</taxon>
        <taxon>Suessiales</taxon>
        <taxon>Suessiaceae</taxon>
        <taxon>Polarella</taxon>
    </lineage>
</organism>
<name>A0A813JA79_POLGL</name>
<feature type="non-terminal residue" evidence="1">
    <location>
        <position position="98"/>
    </location>
</feature>
<protein>
    <submittedName>
        <fullName evidence="1">Uncharacterized protein</fullName>
    </submittedName>
</protein>
<gene>
    <name evidence="1" type="ORF">PGLA2088_LOCUS18646</name>
</gene>
<accession>A0A813JA79</accession>
<evidence type="ECO:0000313" key="1">
    <source>
        <dbReference type="EMBL" id="CAE8673699.1"/>
    </source>
</evidence>
<dbReference type="Proteomes" id="UP000626109">
    <property type="component" value="Unassembled WGS sequence"/>
</dbReference>
<reference evidence="1" key="1">
    <citation type="submission" date="2021-02" db="EMBL/GenBank/DDBJ databases">
        <authorList>
            <person name="Dougan E. K."/>
            <person name="Rhodes N."/>
            <person name="Thang M."/>
            <person name="Chan C."/>
        </authorList>
    </citation>
    <scope>NUCLEOTIDE SEQUENCE</scope>
</reference>
<sequence length="98" mass="10842">DHVQSIKAAELCEFLQTLFGVEPGVVQVLVIPVRDLAPEPVFLSLRAKGTPPRKEKVGQMLADIGRWLSEHGVARGKIRIELFEPSTQAVHFWGASKL</sequence>
<proteinExistence type="predicted"/>
<dbReference type="AlphaFoldDB" id="A0A813JA79"/>
<dbReference type="EMBL" id="CAJNNW010024682">
    <property type="protein sequence ID" value="CAE8673699.1"/>
    <property type="molecule type" value="Genomic_DNA"/>
</dbReference>